<dbReference type="EMBL" id="BPQB01000037">
    <property type="protein sequence ID" value="GJE94152.1"/>
    <property type="molecule type" value="Genomic_DNA"/>
</dbReference>
<proteinExistence type="predicted"/>
<feature type="region of interest" description="Disordered" evidence="1">
    <location>
        <begin position="42"/>
        <end position="61"/>
    </location>
</feature>
<protein>
    <submittedName>
        <fullName evidence="3">Uncharacterized protein</fullName>
    </submittedName>
</protein>
<evidence type="ECO:0000313" key="4">
    <source>
        <dbReference type="Proteomes" id="UP000703269"/>
    </source>
</evidence>
<comment type="caution">
    <text evidence="3">The sequence shown here is derived from an EMBL/GenBank/DDBJ whole genome shotgun (WGS) entry which is preliminary data.</text>
</comment>
<evidence type="ECO:0000313" key="3">
    <source>
        <dbReference type="EMBL" id="GJE94152.1"/>
    </source>
</evidence>
<keyword evidence="2" id="KW-0812">Transmembrane</keyword>
<feature type="transmembrane region" description="Helical" evidence="2">
    <location>
        <begin position="12"/>
        <end position="33"/>
    </location>
</feature>
<feature type="region of interest" description="Disordered" evidence="1">
    <location>
        <begin position="165"/>
        <end position="188"/>
    </location>
</feature>
<dbReference type="AlphaFoldDB" id="A0A9P3LHH8"/>
<name>A0A9P3LHH8_9APHY</name>
<dbReference type="Proteomes" id="UP000703269">
    <property type="component" value="Unassembled WGS sequence"/>
</dbReference>
<keyword evidence="2" id="KW-1133">Transmembrane helix</keyword>
<sequence length="267" mass="29358">MSSTPPSYGVTAAVVILFALLFGSAFIALYLFLRRRRLASRRSPLPTHSPVSPASDGTQETPLQKWTCTLRSWGRKAPQRSFMYGRKNSVDDRRTESMFRKNDEWLDRIRHLVEEAKHAPEPQPTPSPKSLLTALCTPKSGARQRSNTVSPLLNALDTLTSRCTPRARSLSEASMLGPRPAEETAPPTSTFQMAHDWEVEQARLTDRMLQSGVPMAWKAYVPPQASPASPVPPLDCRWASSTPVSGLGISSDKPLPAASIGMSRPLP</sequence>
<keyword evidence="4" id="KW-1185">Reference proteome</keyword>
<evidence type="ECO:0000256" key="1">
    <source>
        <dbReference type="SAM" id="MobiDB-lite"/>
    </source>
</evidence>
<accession>A0A9P3LHH8</accession>
<evidence type="ECO:0000256" key="2">
    <source>
        <dbReference type="SAM" id="Phobius"/>
    </source>
</evidence>
<reference evidence="3 4" key="1">
    <citation type="submission" date="2021-08" db="EMBL/GenBank/DDBJ databases">
        <title>Draft Genome Sequence of Phanerochaete sordida strain YK-624.</title>
        <authorList>
            <person name="Mori T."/>
            <person name="Dohra H."/>
            <person name="Suzuki T."/>
            <person name="Kawagishi H."/>
            <person name="Hirai H."/>
        </authorList>
    </citation>
    <scope>NUCLEOTIDE SEQUENCE [LARGE SCALE GENOMIC DNA]</scope>
    <source>
        <strain evidence="3 4">YK-624</strain>
    </source>
</reference>
<feature type="compositionally biased region" description="Polar residues" evidence="1">
    <location>
        <begin position="49"/>
        <end position="61"/>
    </location>
</feature>
<feature type="region of interest" description="Disordered" evidence="1">
    <location>
        <begin position="243"/>
        <end position="267"/>
    </location>
</feature>
<gene>
    <name evidence="3" type="ORF">PsYK624_103200</name>
</gene>
<organism evidence="3 4">
    <name type="scientific">Phanerochaete sordida</name>
    <dbReference type="NCBI Taxonomy" id="48140"/>
    <lineage>
        <taxon>Eukaryota</taxon>
        <taxon>Fungi</taxon>
        <taxon>Dikarya</taxon>
        <taxon>Basidiomycota</taxon>
        <taxon>Agaricomycotina</taxon>
        <taxon>Agaricomycetes</taxon>
        <taxon>Polyporales</taxon>
        <taxon>Phanerochaetaceae</taxon>
        <taxon>Phanerochaete</taxon>
    </lineage>
</organism>
<keyword evidence="2" id="KW-0472">Membrane</keyword>